<dbReference type="EMBL" id="JACSGT010000002">
    <property type="protein sequence ID" value="MCF2220854.1"/>
    <property type="molecule type" value="Genomic_DNA"/>
</dbReference>
<dbReference type="Proteomes" id="UP001430374">
    <property type="component" value="Unassembled WGS sequence"/>
</dbReference>
<proteinExistence type="predicted"/>
<comment type="caution">
    <text evidence="2">The sequence shown here is derived from an EMBL/GenBank/DDBJ whole genome shotgun (WGS) entry which is preliminary data.</text>
</comment>
<organism evidence="2 3">
    <name type="scientific">Chryseobacterium indicum</name>
    <dbReference type="NCBI Taxonomy" id="2766954"/>
    <lineage>
        <taxon>Bacteria</taxon>
        <taxon>Pseudomonadati</taxon>
        <taxon>Bacteroidota</taxon>
        <taxon>Flavobacteriia</taxon>
        <taxon>Flavobacteriales</taxon>
        <taxon>Weeksellaceae</taxon>
        <taxon>Chryseobacterium group</taxon>
        <taxon>Chryseobacterium</taxon>
    </lineage>
</organism>
<reference evidence="2" key="1">
    <citation type="submission" date="2021-08" db="EMBL/GenBank/DDBJ databases">
        <title>Complete genome sequence of Chryseobacterium sp strain PS-8.</title>
        <authorList>
            <person name="Das S.K."/>
        </authorList>
    </citation>
    <scope>NUCLEOTIDE SEQUENCE</scope>
    <source>
        <strain evidence="2">PS-8</strain>
    </source>
</reference>
<keyword evidence="1" id="KW-0732">Signal</keyword>
<feature type="chain" id="PRO_5045561538" evidence="1">
    <location>
        <begin position="19"/>
        <end position="103"/>
    </location>
</feature>
<evidence type="ECO:0000256" key="1">
    <source>
        <dbReference type="SAM" id="SignalP"/>
    </source>
</evidence>
<protein>
    <submittedName>
        <fullName evidence="2">Uncharacterized protein</fullName>
    </submittedName>
</protein>
<accession>A0ABS9C9J4</accession>
<gene>
    <name evidence="2" type="ORF">H9Q08_16330</name>
</gene>
<keyword evidence="3" id="KW-1185">Reference proteome</keyword>
<evidence type="ECO:0000313" key="2">
    <source>
        <dbReference type="EMBL" id="MCF2220854.1"/>
    </source>
</evidence>
<sequence>MKKIIIASLLMSSVIAFAKNEEPKTKIDLSKKEETVLVAKKNFKEEKKVIKIEKAKKLSSFQQCVFDNSMSISLMYISMGIPTTEGYVEAAATVSCMSSFGIL</sequence>
<dbReference type="RefSeq" id="WP_235132241.1">
    <property type="nucleotide sequence ID" value="NZ_JACSGT010000002.1"/>
</dbReference>
<name>A0ABS9C9J4_9FLAO</name>
<evidence type="ECO:0000313" key="3">
    <source>
        <dbReference type="Proteomes" id="UP001430374"/>
    </source>
</evidence>
<feature type="signal peptide" evidence="1">
    <location>
        <begin position="1"/>
        <end position="18"/>
    </location>
</feature>